<gene>
    <name evidence="2" type="ORF">V6N12_028658</name>
</gene>
<evidence type="ECO:0000313" key="3">
    <source>
        <dbReference type="Proteomes" id="UP001472677"/>
    </source>
</evidence>
<feature type="compositionally biased region" description="Basic and acidic residues" evidence="1">
    <location>
        <begin position="48"/>
        <end position="59"/>
    </location>
</feature>
<sequence>MSKMKYDRKPPLAAKSSIHLRPRRSLRLNSASLQTPPGSLTKSQKPIRKGDMEESEIRPEYSSISCELQALARMVKDGIGNEGKENAGSGEETILNANKSCPVFERGRLYDEYSARRNERLKRKKGETDKEPKTGHQYHLGVTVESSKRRGPSKKVESLRKSALEMETPPRYLLRSMNKENKKPPVAVSTQKKTATRRVVRHGVMWLFNNMHNFSTYSITYTIWALWFARNKPIHENLVQRVEKLVTFVQSYDYEFRTLDSTLTHPSLAANVHWSPPSSGWSKTNTDASLLSPTTPTSTGVVIRDDQGHILGSYYPLLSHSSSSFLIHGLQFALDLALLLLAGNHLAHAMTQESHDKVEGHFWVEDAPLRVLNLAASDRCLMDPPLIRFFGWCSLEVTDPDVLLFFLRNFDVSESMGSYPSTKEFSGSGWWLEE</sequence>
<protein>
    <submittedName>
        <fullName evidence="2">Uncharacterized protein</fullName>
    </submittedName>
</protein>
<feature type="region of interest" description="Disordered" evidence="1">
    <location>
        <begin position="1"/>
        <end position="60"/>
    </location>
</feature>
<proteinExistence type="predicted"/>
<name>A0ABR2F6I6_9ROSI</name>
<dbReference type="Proteomes" id="UP001472677">
    <property type="component" value="Unassembled WGS sequence"/>
</dbReference>
<comment type="caution">
    <text evidence="2">The sequence shown here is derived from an EMBL/GenBank/DDBJ whole genome shotgun (WGS) entry which is preliminary data.</text>
</comment>
<keyword evidence="3" id="KW-1185">Reference proteome</keyword>
<dbReference type="PANTHER" id="PTHR37259:SF2">
    <property type="entry name" value="OS07G0474300 PROTEIN"/>
    <property type="match status" value="1"/>
</dbReference>
<evidence type="ECO:0000313" key="2">
    <source>
        <dbReference type="EMBL" id="KAK8572607.1"/>
    </source>
</evidence>
<feature type="compositionally biased region" description="Polar residues" evidence="1">
    <location>
        <begin position="27"/>
        <end position="44"/>
    </location>
</feature>
<organism evidence="2 3">
    <name type="scientific">Hibiscus sabdariffa</name>
    <name type="common">roselle</name>
    <dbReference type="NCBI Taxonomy" id="183260"/>
    <lineage>
        <taxon>Eukaryota</taxon>
        <taxon>Viridiplantae</taxon>
        <taxon>Streptophyta</taxon>
        <taxon>Embryophyta</taxon>
        <taxon>Tracheophyta</taxon>
        <taxon>Spermatophyta</taxon>
        <taxon>Magnoliopsida</taxon>
        <taxon>eudicotyledons</taxon>
        <taxon>Gunneridae</taxon>
        <taxon>Pentapetalae</taxon>
        <taxon>rosids</taxon>
        <taxon>malvids</taxon>
        <taxon>Malvales</taxon>
        <taxon>Malvaceae</taxon>
        <taxon>Malvoideae</taxon>
        <taxon>Hibiscus</taxon>
    </lineage>
</organism>
<feature type="compositionally biased region" description="Basic and acidic residues" evidence="1">
    <location>
        <begin position="1"/>
        <end position="10"/>
    </location>
</feature>
<accession>A0ABR2F6I6</accession>
<dbReference type="PANTHER" id="PTHR37259">
    <property type="entry name" value="OS07G0474300 PROTEIN"/>
    <property type="match status" value="1"/>
</dbReference>
<dbReference type="EMBL" id="JBBPBM010000008">
    <property type="protein sequence ID" value="KAK8572607.1"/>
    <property type="molecule type" value="Genomic_DNA"/>
</dbReference>
<evidence type="ECO:0000256" key="1">
    <source>
        <dbReference type="SAM" id="MobiDB-lite"/>
    </source>
</evidence>
<reference evidence="2 3" key="1">
    <citation type="journal article" date="2024" name="G3 (Bethesda)">
        <title>Genome assembly of Hibiscus sabdariffa L. provides insights into metabolisms of medicinal natural products.</title>
        <authorList>
            <person name="Kim T."/>
        </authorList>
    </citation>
    <scope>NUCLEOTIDE SEQUENCE [LARGE SCALE GENOMIC DNA]</scope>
    <source>
        <strain evidence="2">TK-2024</strain>
        <tissue evidence="2">Old leaves</tissue>
    </source>
</reference>